<sequence>MTYVSLHDPLESTIVAKRDLYRKLTLQAYVRGLKDPLGARIRCMRPETIEKALEFVHEESNTMYLQSRNDSLSDKKPSFRMPPNQQSEFNFKLPVPPNNMHALVKANSFNMPGPSRPQGPQFIPRPLPPQNQFRMPFNPYNMQPRGPTRTQQIFGAPPNNNQGAGFRMPPRNPNPPNNSPRPMSGVSHFVPRPLPATNSWNWAQQGNPPPSNYLRSRDVNVNECSNYVEDPYYPDQYDYYYCLDPYNYVDYTYYDDCSYDYVGPQPTDGTNDRDKPGTIDQQQPSTSQDFQKVPKSDKSG</sequence>
<protein>
    <submittedName>
        <fullName evidence="2">Uncharacterized protein</fullName>
    </submittedName>
</protein>
<feature type="compositionally biased region" description="Pro residues" evidence="1">
    <location>
        <begin position="170"/>
        <end position="179"/>
    </location>
</feature>
<gene>
    <name evidence="2" type="ORF">PYW07_016290</name>
</gene>
<reference evidence="2" key="1">
    <citation type="submission" date="2023-03" db="EMBL/GenBank/DDBJ databases">
        <title>Chromosome-level genomes of two armyworms, Mythimna separata and Mythimna loreyi, provide insights into the biosynthesis and reception of sex pheromones.</title>
        <authorList>
            <person name="Zhao H."/>
        </authorList>
    </citation>
    <scope>NUCLEOTIDE SEQUENCE</scope>
    <source>
        <strain evidence="2">BeijingLab</strain>
        <tissue evidence="2">Pupa</tissue>
    </source>
</reference>
<feature type="region of interest" description="Disordered" evidence="1">
    <location>
        <begin position="158"/>
        <end position="188"/>
    </location>
</feature>
<proteinExistence type="predicted"/>
<evidence type="ECO:0000313" key="2">
    <source>
        <dbReference type="EMBL" id="KAJ8718734.1"/>
    </source>
</evidence>
<dbReference type="Proteomes" id="UP001231518">
    <property type="component" value="Chromosome 8"/>
</dbReference>
<organism evidence="2 3">
    <name type="scientific">Mythimna separata</name>
    <name type="common">Oriental armyworm</name>
    <name type="synonym">Pseudaletia separata</name>
    <dbReference type="NCBI Taxonomy" id="271217"/>
    <lineage>
        <taxon>Eukaryota</taxon>
        <taxon>Metazoa</taxon>
        <taxon>Ecdysozoa</taxon>
        <taxon>Arthropoda</taxon>
        <taxon>Hexapoda</taxon>
        <taxon>Insecta</taxon>
        <taxon>Pterygota</taxon>
        <taxon>Neoptera</taxon>
        <taxon>Endopterygota</taxon>
        <taxon>Lepidoptera</taxon>
        <taxon>Glossata</taxon>
        <taxon>Ditrysia</taxon>
        <taxon>Noctuoidea</taxon>
        <taxon>Noctuidae</taxon>
        <taxon>Noctuinae</taxon>
        <taxon>Hadenini</taxon>
        <taxon>Mythimna</taxon>
    </lineage>
</organism>
<comment type="caution">
    <text evidence="2">The sequence shown here is derived from an EMBL/GenBank/DDBJ whole genome shotgun (WGS) entry which is preliminary data.</text>
</comment>
<accession>A0AAD7YK97</accession>
<keyword evidence="3" id="KW-1185">Reference proteome</keyword>
<dbReference type="EMBL" id="JARGEI010000015">
    <property type="protein sequence ID" value="KAJ8718734.1"/>
    <property type="molecule type" value="Genomic_DNA"/>
</dbReference>
<evidence type="ECO:0000256" key="1">
    <source>
        <dbReference type="SAM" id="MobiDB-lite"/>
    </source>
</evidence>
<name>A0AAD7YK97_MYTSE</name>
<evidence type="ECO:0000313" key="3">
    <source>
        <dbReference type="Proteomes" id="UP001231518"/>
    </source>
</evidence>
<feature type="compositionally biased region" description="Polar residues" evidence="1">
    <location>
        <begin position="279"/>
        <end position="290"/>
    </location>
</feature>
<feature type="region of interest" description="Disordered" evidence="1">
    <location>
        <begin position="69"/>
        <end position="94"/>
    </location>
</feature>
<dbReference type="AlphaFoldDB" id="A0AAD7YK97"/>
<feature type="region of interest" description="Disordered" evidence="1">
    <location>
        <begin position="263"/>
        <end position="300"/>
    </location>
</feature>